<dbReference type="RefSeq" id="WP_378936712.1">
    <property type="nucleotide sequence ID" value="NZ_JBHLVO010000020.1"/>
</dbReference>
<evidence type="ECO:0000256" key="1">
    <source>
        <dbReference type="SAM" id="MobiDB-lite"/>
    </source>
</evidence>
<dbReference type="EMBL" id="JBHLVO010000020">
    <property type="protein sequence ID" value="MFC0273429.1"/>
    <property type="molecule type" value="Genomic_DNA"/>
</dbReference>
<accession>A0ABV6GJX8</accession>
<evidence type="ECO:0000313" key="2">
    <source>
        <dbReference type="EMBL" id="MFC0273429.1"/>
    </source>
</evidence>
<name>A0ABV6GJX8_9BACI</name>
<sequence>MGNRTLVVKFAEGQKIAKFTERAKRTQDLPRAKKTTHLSEKSTSKMSHSVQELNKKVLHYINNL</sequence>
<gene>
    <name evidence="2" type="ORF">ACFFIX_18675</name>
</gene>
<feature type="compositionally biased region" description="Basic and acidic residues" evidence="1">
    <location>
        <begin position="23"/>
        <end position="43"/>
    </location>
</feature>
<reference evidence="2 3" key="1">
    <citation type="submission" date="2024-09" db="EMBL/GenBank/DDBJ databases">
        <authorList>
            <person name="Sun Q."/>
            <person name="Mori K."/>
        </authorList>
    </citation>
    <scope>NUCLEOTIDE SEQUENCE [LARGE SCALE GENOMIC DNA]</scope>
    <source>
        <strain evidence="2 3">CCM 7228</strain>
    </source>
</reference>
<protein>
    <submittedName>
        <fullName evidence="2">Uncharacterized protein</fullName>
    </submittedName>
</protein>
<feature type="region of interest" description="Disordered" evidence="1">
    <location>
        <begin position="23"/>
        <end position="51"/>
    </location>
</feature>
<organism evidence="2 3">
    <name type="scientific">Metabacillus herbersteinensis</name>
    <dbReference type="NCBI Taxonomy" id="283816"/>
    <lineage>
        <taxon>Bacteria</taxon>
        <taxon>Bacillati</taxon>
        <taxon>Bacillota</taxon>
        <taxon>Bacilli</taxon>
        <taxon>Bacillales</taxon>
        <taxon>Bacillaceae</taxon>
        <taxon>Metabacillus</taxon>
    </lineage>
</organism>
<evidence type="ECO:0000313" key="3">
    <source>
        <dbReference type="Proteomes" id="UP001589854"/>
    </source>
</evidence>
<proteinExistence type="predicted"/>
<dbReference type="Proteomes" id="UP001589854">
    <property type="component" value="Unassembled WGS sequence"/>
</dbReference>
<comment type="caution">
    <text evidence="2">The sequence shown here is derived from an EMBL/GenBank/DDBJ whole genome shotgun (WGS) entry which is preliminary data.</text>
</comment>
<keyword evidence="3" id="KW-1185">Reference proteome</keyword>